<organism evidence="1 2">
    <name type="scientific">Marinobacter fuscus</name>
    <dbReference type="NCBI Taxonomy" id="2109942"/>
    <lineage>
        <taxon>Bacteria</taxon>
        <taxon>Pseudomonadati</taxon>
        <taxon>Pseudomonadota</taxon>
        <taxon>Gammaproteobacteria</taxon>
        <taxon>Pseudomonadales</taxon>
        <taxon>Marinobacteraceae</taxon>
        <taxon>Marinobacter</taxon>
    </lineage>
</organism>
<gene>
    <name evidence="1" type="ORF">C7H09_05155</name>
</gene>
<keyword evidence="2" id="KW-1185">Reference proteome</keyword>
<dbReference type="Proteomes" id="UP000239866">
    <property type="component" value="Unassembled WGS sequence"/>
</dbReference>
<reference evidence="1 2" key="1">
    <citation type="submission" date="2018-03" db="EMBL/GenBank/DDBJ databases">
        <title>Marinobacter brunus sp. nov., a marine bacterium of Gamma-proteobacteria isolated from the surface seawater of the South China Sea.</title>
        <authorList>
            <person name="Cheng H."/>
            <person name="Wu Y.-H."/>
            <person name="Xamxidin M."/>
            <person name="Xu X.-W."/>
        </authorList>
    </citation>
    <scope>NUCLEOTIDE SEQUENCE [LARGE SCALE GENOMIC DNA]</scope>
    <source>
        <strain evidence="1 2">NH169-3</strain>
    </source>
</reference>
<sequence>MAAYVTLLYQQQAYSDMEKAEKKGINILKAEGDLLEKFREFIKPDLEFIPKFYADEYKIDVSRTQQLTANMSKLIEKWNGLVGDIETADQLAELCWNVSVHSTA</sequence>
<name>A0A2T1KP92_9GAMM</name>
<dbReference type="AlphaFoldDB" id="A0A2T1KP92"/>
<accession>A0A2T1KP92</accession>
<evidence type="ECO:0000313" key="2">
    <source>
        <dbReference type="Proteomes" id="UP000239866"/>
    </source>
</evidence>
<dbReference type="EMBL" id="PXNP01000019">
    <property type="protein sequence ID" value="PSF11947.1"/>
    <property type="molecule type" value="Genomic_DNA"/>
</dbReference>
<evidence type="ECO:0000313" key="1">
    <source>
        <dbReference type="EMBL" id="PSF11947.1"/>
    </source>
</evidence>
<protein>
    <submittedName>
        <fullName evidence="1">Uncharacterized protein</fullName>
    </submittedName>
</protein>
<comment type="caution">
    <text evidence="1">The sequence shown here is derived from an EMBL/GenBank/DDBJ whole genome shotgun (WGS) entry which is preliminary data.</text>
</comment>
<proteinExistence type="predicted"/>